<dbReference type="Proteomes" id="UP000095281">
    <property type="component" value="Unplaced"/>
</dbReference>
<dbReference type="AlphaFoldDB" id="A0A1I8B2N8"/>
<evidence type="ECO:0000313" key="2">
    <source>
        <dbReference type="WBParaSite" id="MhA1_Contig1269.frz3.gene9"/>
    </source>
</evidence>
<sequence length="123" mass="14903">MVADKSNFTENGGEEYWESRKTEIAAEIMNRLSNMANNEDPLFKYCSDWLISRGRRLFKIGRQQVESEECEPSYLSSYRRIPINYETESEHRCLYNETIEWKTKFEEERRRVSQMSNYLNEEY</sequence>
<evidence type="ECO:0000313" key="1">
    <source>
        <dbReference type="Proteomes" id="UP000095281"/>
    </source>
</evidence>
<name>A0A1I8B2N8_MELHA</name>
<proteinExistence type="predicted"/>
<keyword evidence="1" id="KW-1185">Reference proteome</keyword>
<protein>
    <submittedName>
        <fullName evidence="2">Uncharacterized protein</fullName>
    </submittedName>
</protein>
<reference evidence="2" key="1">
    <citation type="submission" date="2016-11" db="UniProtKB">
        <authorList>
            <consortium name="WormBaseParasite"/>
        </authorList>
    </citation>
    <scope>IDENTIFICATION</scope>
</reference>
<organism evidence="1 2">
    <name type="scientific">Meloidogyne hapla</name>
    <name type="common">Root-knot nematode worm</name>
    <dbReference type="NCBI Taxonomy" id="6305"/>
    <lineage>
        <taxon>Eukaryota</taxon>
        <taxon>Metazoa</taxon>
        <taxon>Ecdysozoa</taxon>
        <taxon>Nematoda</taxon>
        <taxon>Chromadorea</taxon>
        <taxon>Rhabditida</taxon>
        <taxon>Tylenchina</taxon>
        <taxon>Tylenchomorpha</taxon>
        <taxon>Tylenchoidea</taxon>
        <taxon>Meloidogynidae</taxon>
        <taxon>Meloidogyninae</taxon>
        <taxon>Meloidogyne</taxon>
    </lineage>
</organism>
<accession>A0A1I8B2N8</accession>
<dbReference type="WBParaSite" id="MhA1_Contig1269.frz3.gene9">
    <property type="protein sequence ID" value="MhA1_Contig1269.frz3.gene9"/>
    <property type="gene ID" value="MhA1_Contig1269.frz3.gene9"/>
</dbReference>